<comment type="similarity">
    <text evidence="3">In the N-terminal section; belongs to the leguminous lectin family.</text>
</comment>
<dbReference type="SUPFAM" id="SSF56112">
    <property type="entry name" value="Protein kinase-like (PK-like)"/>
    <property type="match status" value="1"/>
</dbReference>
<feature type="binding site" evidence="17">
    <location>
        <position position="340"/>
    </location>
    <ligand>
        <name>ATP</name>
        <dbReference type="ChEBI" id="CHEBI:30616"/>
    </ligand>
</feature>
<evidence type="ECO:0000256" key="7">
    <source>
        <dbReference type="ARBA" id="ARBA00022692"/>
    </source>
</evidence>
<dbReference type="Gene3D" id="2.60.120.200">
    <property type="match status" value="1"/>
</dbReference>
<evidence type="ECO:0000256" key="15">
    <source>
        <dbReference type="ARBA" id="ARBA00023170"/>
    </source>
</evidence>
<keyword evidence="10 17" id="KW-0547">Nucleotide-binding</keyword>
<dbReference type="AlphaFoldDB" id="A0AAW1YA49"/>
<keyword evidence="6" id="KW-0808">Transferase</keyword>
<dbReference type="InterPro" id="IPR000719">
    <property type="entry name" value="Prot_kinase_dom"/>
</dbReference>
<feature type="region of interest" description="Disordered" evidence="18">
    <location>
        <begin position="1"/>
        <end position="26"/>
    </location>
</feature>
<dbReference type="SMART" id="SM00220">
    <property type="entry name" value="S_TKc"/>
    <property type="match status" value="1"/>
</dbReference>
<evidence type="ECO:0000256" key="17">
    <source>
        <dbReference type="PROSITE-ProRule" id="PRU10141"/>
    </source>
</evidence>
<dbReference type="GO" id="GO:0005886">
    <property type="term" value="C:plasma membrane"/>
    <property type="evidence" value="ECO:0007669"/>
    <property type="project" value="UniProtKB-SubCell"/>
</dbReference>
<keyword evidence="13 19" id="KW-1133">Transmembrane helix</keyword>
<dbReference type="GO" id="GO:0004672">
    <property type="term" value="F:protein kinase activity"/>
    <property type="evidence" value="ECO:0007669"/>
    <property type="project" value="InterPro"/>
</dbReference>
<keyword evidence="15" id="KW-0675">Receptor</keyword>
<keyword evidence="9" id="KW-0430">Lectin</keyword>
<evidence type="ECO:0000256" key="14">
    <source>
        <dbReference type="ARBA" id="ARBA00023136"/>
    </source>
</evidence>
<evidence type="ECO:0000313" key="22">
    <source>
        <dbReference type="Proteomes" id="UP001457282"/>
    </source>
</evidence>
<dbReference type="InterPro" id="IPR013320">
    <property type="entry name" value="ConA-like_dom_sf"/>
</dbReference>
<dbReference type="Pfam" id="PF00139">
    <property type="entry name" value="Lectin_legB"/>
    <property type="match status" value="1"/>
</dbReference>
<evidence type="ECO:0000256" key="16">
    <source>
        <dbReference type="ARBA" id="ARBA00023180"/>
    </source>
</evidence>
<evidence type="ECO:0000256" key="5">
    <source>
        <dbReference type="ARBA" id="ARBA00022475"/>
    </source>
</evidence>
<dbReference type="Pfam" id="PF00069">
    <property type="entry name" value="Pkinase"/>
    <property type="match status" value="1"/>
</dbReference>
<evidence type="ECO:0000259" key="20">
    <source>
        <dbReference type="PROSITE" id="PS50011"/>
    </source>
</evidence>
<dbReference type="PROSITE" id="PS00107">
    <property type="entry name" value="PROTEIN_KINASE_ATP"/>
    <property type="match status" value="1"/>
</dbReference>
<dbReference type="Gene3D" id="1.10.510.10">
    <property type="entry name" value="Transferase(Phosphotransferase) domain 1"/>
    <property type="match status" value="1"/>
</dbReference>
<comment type="similarity">
    <text evidence="2">Belongs to the leguminous lectin family.</text>
</comment>
<organism evidence="21 22">
    <name type="scientific">Rubus argutus</name>
    <name type="common">Southern blackberry</name>
    <dbReference type="NCBI Taxonomy" id="59490"/>
    <lineage>
        <taxon>Eukaryota</taxon>
        <taxon>Viridiplantae</taxon>
        <taxon>Streptophyta</taxon>
        <taxon>Embryophyta</taxon>
        <taxon>Tracheophyta</taxon>
        <taxon>Spermatophyta</taxon>
        <taxon>Magnoliopsida</taxon>
        <taxon>eudicotyledons</taxon>
        <taxon>Gunneridae</taxon>
        <taxon>Pentapetalae</taxon>
        <taxon>rosids</taxon>
        <taxon>fabids</taxon>
        <taxon>Rosales</taxon>
        <taxon>Rosaceae</taxon>
        <taxon>Rosoideae</taxon>
        <taxon>Rosoideae incertae sedis</taxon>
        <taxon>Rubus</taxon>
    </lineage>
</organism>
<evidence type="ECO:0000256" key="9">
    <source>
        <dbReference type="ARBA" id="ARBA00022734"/>
    </source>
</evidence>
<evidence type="ECO:0000256" key="1">
    <source>
        <dbReference type="ARBA" id="ARBA00004251"/>
    </source>
</evidence>
<dbReference type="CDD" id="cd06899">
    <property type="entry name" value="lectin_legume_LecRK_Arcelin_ConA"/>
    <property type="match status" value="1"/>
</dbReference>
<dbReference type="PROSITE" id="PS00108">
    <property type="entry name" value="PROTEIN_KINASE_ST"/>
    <property type="match status" value="1"/>
</dbReference>
<accession>A0AAW1YA49</accession>
<evidence type="ECO:0000256" key="3">
    <source>
        <dbReference type="ARBA" id="ARBA00008536"/>
    </source>
</evidence>
<dbReference type="SUPFAM" id="SSF49899">
    <property type="entry name" value="Concanavalin A-like lectins/glucanases"/>
    <property type="match status" value="1"/>
</dbReference>
<dbReference type="InterPro" id="IPR008271">
    <property type="entry name" value="Ser/Thr_kinase_AS"/>
</dbReference>
<dbReference type="FunFam" id="3.30.200.20:FF:000178">
    <property type="entry name" value="serine/threonine-protein kinase PBS1-like"/>
    <property type="match status" value="1"/>
</dbReference>
<gene>
    <name evidence="21" type="ORF">M0R45_011504</name>
</gene>
<keyword evidence="7 19" id="KW-0812">Transmembrane</keyword>
<name>A0AAW1YA49_RUBAR</name>
<evidence type="ECO:0000256" key="13">
    <source>
        <dbReference type="ARBA" id="ARBA00022989"/>
    </source>
</evidence>
<dbReference type="Gene3D" id="3.30.200.20">
    <property type="entry name" value="Phosphorylase Kinase, domain 1"/>
    <property type="match status" value="1"/>
</dbReference>
<comment type="subcellular location">
    <subcellularLocation>
        <location evidence="1">Cell membrane</location>
        <topology evidence="1">Single-pass type I membrane protein</topology>
    </subcellularLocation>
</comment>
<dbReference type="InterPro" id="IPR011009">
    <property type="entry name" value="Kinase-like_dom_sf"/>
</dbReference>
<keyword evidence="22" id="KW-1185">Reference proteome</keyword>
<dbReference type="GO" id="GO:0002229">
    <property type="term" value="P:defense response to oomycetes"/>
    <property type="evidence" value="ECO:0007669"/>
    <property type="project" value="UniProtKB-ARBA"/>
</dbReference>
<dbReference type="GO" id="GO:0005524">
    <property type="term" value="F:ATP binding"/>
    <property type="evidence" value="ECO:0007669"/>
    <property type="project" value="UniProtKB-UniRule"/>
</dbReference>
<keyword evidence="5" id="KW-1003">Cell membrane</keyword>
<comment type="caution">
    <text evidence="21">The sequence shown here is derived from an EMBL/GenBank/DDBJ whole genome shotgun (WGS) entry which is preliminary data.</text>
</comment>
<dbReference type="PANTHER" id="PTHR27007">
    <property type="match status" value="1"/>
</dbReference>
<dbReference type="InterPro" id="IPR017441">
    <property type="entry name" value="Protein_kinase_ATP_BS"/>
</dbReference>
<evidence type="ECO:0000256" key="12">
    <source>
        <dbReference type="ARBA" id="ARBA00022840"/>
    </source>
</evidence>
<evidence type="ECO:0000256" key="4">
    <source>
        <dbReference type="ARBA" id="ARBA00010217"/>
    </source>
</evidence>
<evidence type="ECO:0000256" key="2">
    <source>
        <dbReference type="ARBA" id="ARBA00007606"/>
    </source>
</evidence>
<dbReference type="InterPro" id="IPR001220">
    <property type="entry name" value="Legume_lectin_dom"/>
</dbReference>
<evidence type="ECO:0000256" key="10">
    <source>
        <dbReference type="ARBA" id="ARBA00022741"/>
    </source>
</evidence>
<evidence type="ECO:0000256" key="19">
    <source>
        <dbReference type="SAM" id="Phobius"/>
    </source>
</evidence>
<evidence type="ECO:0000256" key="18">
    <source>
        <dbReference type="SAM" id="MobiDB-lite"/>
    </source>
</evidence>
<sequence>MGSVTSGKGYLSLTPEPQESNSSSSSALPLYKVGRVLYRYPVPAWPSFISTTFTVRISAFSNTTGSGDGMAFVFAQDNSPSPRDSYGSFLGLLDRSTQGGVIKQLGIELDTFMNHEFDPDDNHIAIDTTSIMDPVAIKSLNSSGINLKSGRAIKFTIEYDGWNQFLHVSAGYSENPMVTILNHSISMFDTVPSSVYVGFTASTGTLPESHQVLDWVFTSLQLPSPIPSGNDKGHHRKTRNIWVIDVPVFLGVLILMAFTYPLILRVVKRNHCGGNEREDIESRTRTAANAPKMFSYKEISRATQDFRKENLIGAGGFGVVYKGIIPDVKDAPPKTIAVKKITATSKQGEREYFAEICTIGRLRHKNIVQLQGWCHKNENRFLIYEYMPNGSLDHYIGKGILDWKTRYNILTGLASALLYLHEECGNPVVHRDIKPNNVMLDSHYNAHLGDFGLARLILQDPSLTIPLAGTPGYLAPEVLGFAGKATPESDVYSFGMVVLEVVCGRRSKGILDDYSLVEHVWNLYAKSELLECADQVVLDGKFEEEQVKRTLIVGLACLHTDFMLRPKIRKVVQILMNPNEPLLDLPDTRPRPSAVYLSICSSAPRTTDFGSDASSSSIMMT</sequence>
<dbReference type="FunFam" id="1.10.510.10:FF:000240">
    <property type="entry name" value="Lectin-domain containing receptor kinase A4.3"/>
    <property type="match status" value="1"/>
</dbReference>
<evidence type="ECO:0000256" key="11">
    <source>
        <dbReference type="ARBA" id="ARBA00022777"/>
    </source>
</evidence>
<protein>
    <recommendedName>
        <fullName evidence="20">Protein kinase domain-containing protein</fullName>
    </recommendedName>
</protein>
<keyword evidence="11" id="KW-0418">Kinase</keyword>
<dbReference type="PROSITE" id="PS50011">
    <property type="entry name" value="PROTEIN_KINASE_DOM"/>
    <property type="match status" value="1"/>
</dbReference>
<comment type="similarity">
    <text evidence="4">In the C-terminal section; belongs to the protein kinase superfamily. Ser/Thr protein kinase family.</text>
</comment>
<keyword evidence="16" id="KW-0325">Glycoprotein</keyword>
<keyword evidence="14 19" id="KW-0472">Membrane</keyword>
<dbReference type="InterPro" id="IPR050528">
    <property type="entry name" value="L-type_Lectin-RKs"/>
</dbReference>
<evidence type="ECO:0000313" key="21">
    <source>
        <dbReference type="EMBL" id="KAK9946021.1"/>
    </source>
</evidence>
<feature type="domain" description="Protein kinase" evidence="20">
    <location>
        <begin position="306"/>
        <end position="583"/>
    </location>
</feature>
<keyword evidence="12 17" id="KW-0067">ATP-binding</keyword>
<dbReference type="GO" id="GO:0030246">
    <property type="term" value="F:carbohydrate binding"/>
    <property type="evidence" value="ECO:0007669"/>
    <property type="project" value="UniProtKB-KW"/>
</dbReference>
<evidence type="ECO:0000256" key="8">
    <source>
        <dbReference type="ARBA" id="ARBA00022729"/>
    </source>
</evidence>
<feature type="transmembrane region" description="Helical" evidence="19">
    <location>
        <begin position="242"/>
        <end position="263"/>
    </location>
</feature>
<reference evidence="21 22" key="1">
    <citation type="journal article" date="2023" name="G3 (Bethesda)">
        <title>A chromosome-length genome assembly and annotation of blackberry (Rubus argutus, cv. 'Hillquist').</title>
        <authorList>
            <person name="Bruna T."/>
            <person name="Aryal R."/>
            <person name="Dudchenko O."/>
            <person name="Sargent D.J."/>
            <person name="Mead D."/>
            <person name="Buti M."/>
            <person name="Cavallini A."/>
            <person name="Hytonen T."/>
            <person name="Andres J."/>
            <person name="Pham M."/>
            <person name="Weisz D."/>
            <person name="Mascagni F."/>
            <person name="Usai G."/>
            <person name="Natali L."/>
            <person name="Bassil N."/>
            <person name="Fernandez G.E."/>
            <person name="Lomsadze A."/>
            <person name="Armour M."/>
            <person name="Olukolu B."/>
            <person name="Poorten T."/>
            <person name="Britton C."/>
            <person name="Davik J."/>
            <person name="Ashrafi H."/>
            <person name="Aiden E.L."/>
            <person name="Borodovsky M."/>
            <person name="Worthington M."/>
        </authorList>
    </citation>
    <scope>NUCLEOTIDE SEQUENCE [LARGE SCALE GENOMIC DNA]</scope>
    <source>
        <strain evidence="21">PI 553951</strain>
    </source>
</reference>
<dbReference type="Proteomes" id="UP001457282">
    <property type="component" value="Unassembled WGS sequence"/>
</dbReference>
<evidence type="ECO:0000256" key="6">
    <source>
        <dbReference type="ARBA" id="ARBA00022679"/>
    </source>
</evidence>
<keyword evidence="8" id="KW-0732">Signal</keyword>
<dbReference type="EMBL" id="JBEDUW010000002">
    <property type="protein sequence ID" value="KAK9946021.1"/>
    <property type="molecule type" value="Genomic_DNA"/>
</dbReference>
<proteinExistence type="inferred from homology"/>